<dbReference type="InterPro" id="IPR012337">
    <property type="entry name" value="RNaseH-like_sf"/>
</dbReference>
<dbReference type="InterPro" id="IPR001584">
    <property type="entry name" value="Integrase_cat-core"/>
</dbReference>
<dbReference type="RefSeq" id="XP_052754540.1">
    <property type="nucleotide sequence ID" value="XM_052898580.1"/>
</dbReference>
<dbReference type="PANTHER" id="PTHR37984">
    <property type="entry name" value="PROTEIN CBG26694"/>
    <property type="match status" value="1"/>
</dbReference>
<protein>
    <submittedName>
        <fullName evidence="3">Uncharacterized protein LOC128201473</fullName>
    </submittedName>
</protein>
<dbReference type="InterPro" id="IPR050951">
    <property type="entry name" value="Retrovirus_Pol_polyprotein"/>
</dbReference>
<dbReference type="InterPro" id="IPR036397">
    <property type="entry name" value="RNaseH_sf"/>
</dbReference>
<sequence>MLYAIHRQDAGELVRILTNAISLFGVPRLLVKDRGRMFESSIFTKFISELGCSVHYITPEMHHSNGQIERYVRTVLNMIRIEANHKMASWSDQLWRLQLILNITKQKTTQTSALNLLVSTEATTPLIRLLVRDVAMEGSLCNREGWRAIRRARANELLEKNRECQNNYVNRNRCAPRIFKVNDLVFVIKYSQSTGKLDPGMRGPYKVTRILPSGRYELKLLSGSYGKTTQAAAEYMVQWHGEWCPETCAPFFASKLTVTILYVHVCILGSHKITSYTHIKLAVH</sequence>
<dbReference type="Gene3D" id="3.30.420.10">
    <property type="entry name" value="Ribonuclease H-like superfamily/Ribonuclease H"/>
    <property type="match status" value="1"/>
</dbReference>
<proteinExistence type="predicted"/>
<dbReference type="GeneID" id="128201473"/>
<dbReference type="PANTHER" id="PTHR37984:SF5">
    <property type="entry name" value="PROTEIN NYNRIN-LIKE"/>
    <property type="match status" value="1"/>
</dbReference>
<dbReference type="PROSITE" id="PS50994">
    <property type="entry name" value="INTEGRASE"/>
    <property type="match status" value="1"/>
</dbReference>
<accession>A0ABM3MTJ2</accession>
<reference evidence="3" key="1">
    <citation type="submission" date="2025-08" db="UniProtKB">
        <authorList>
            <consortium name="RefSeq"/>
        </authorList>
    </citation>
    <scope>IDENTIFICATION</scope>
    <source>
        <tissue evidence="3">Whole larvae</tissue>
    </source>
</reference>
<evidence type="ECO:0000313" key="2">
    <source>
        <dbReference type="Proteomes" id="UP001652740"/>
    </source>
</evidence>
<gene>
    <name evidence="3" type="primary">LOC128201473</name>
</gene>
<keyword evidence="2" id="KW-1185">Reference proteome</keyword>
<feature type="domain" description="Integrase catalytic" evidence="1">
    <location>
        <begin position="1"/>
        <end position="133"/>
    </location>
</feature>
<organism evidence="2 3">
    <name type="scientific">Galleria mellonella</name>
    <name type="common">Greater wax moth</name>
    <dbReference type="NCBI Taxonomy" id="7137"/>
    <lineage>
        <taxon>Eukaryota</taxon>
        <taxon>Metazoa</taxon>
        <taxon>Ecdysozoa</taxon>
        <taxon>Arthropoda</taxon>
        <taxon>Hexapoda</taxon>
        <taxon>Insecta</taxon>
        <taxon>Pterygota</taxon>
        <taxon>Neoptera</taxon>
        <taxon>Endopterygota</taxon>
        <taxon>Lepidoptera</taxon>
        <taxon>Glossata</taxon>
        <taxon>Ditrysia</taxon>
        <taxon>Pyraloidea</taxon>
        <taxon>Pyralidae</taxon>
        <taxon>Galleriinae</taxon>
        <taxon>Galleria</taxon>
    </lineage>
</organism>
<evidence type="ECO:0000313" key="3">
    <source>
        <dbReference type="RefSeq" id="XP_052754540.1"/>
    </source>
</evidence>
<evidence type="ECO:0000259" key="1">
    <source>
        <dbReference type="PROSITE" id="PS50994"/>
    </source>
</evidence>
<dbReference type="SUPFAM" id="SSF53098">
    <property type="entry name" value="Ribonuclease H-like"/>
    <property type="match status" value="1"/>
</dbReference>
<name>A0ABM3MTJ2_GALME</name>
<dbReference type="Proteomes" id="UP001652740">
    <property type="component" value="Unplaced"/>
</dbReference>